<dbReference type="Proteomes" id="UP001596524">
    <property type="component" value="Unassembled WGS sequence"/>
</dbReference>
<reference evidence="3" key="1">
    <citation type="journal article" date="2019" name="Int. J. Syst. Evol. Microbiol.">
        <title>The Global Catalogue of Microorganisms (GCM) 10K type strain sequencing project: providing services to taxonomists for standard genome sequencing and annotation.</title>
        <authorList>
            <consortium name="The Broad Institute Genomics Platform"/>
            <consortium name="The Broad Institute Genome Sequencing Center for Infectious Disease"/>
            <person name="Wu L."/>
            <person name="Ma J."/>
        </authorList>
    </citation>
    <scope>NUCLEOTIDE SEQUENCE [LARGE SCALE GENOMIC DNA]</scope>
    <source>
        <strain evidence="3">FCH27</strain>
    </source>
</reference>
<keyword evidence="1" id="KW-0812">Transmembrane</keyword>
<keyword evidence="1" id="KW-1133">Transmembrane helix</keyword>
<keyword evidence="3" id="KW-1185">Reference proteome</keyword>
<feature type="transmembrane region" description="Helical" evidence="1">
    <location>
        <begin position="69"/>
        <end position="88"/>
    </location>
</feature>
<comment type="caution">
    <text evidence="2">The sequence shown here is derived from an EMBL/GenBank/DDBJ whole genome shotgun (WGS) entry which is preliminary data.</text>
</comment>
<sequence>MSTSGTLWTTTRVLSLVTVAMFCLATWGLFARYERWEAVALGSAAVGLVAVIVYWLAARGGGEPVGTATWNAFVHVLMVVGIMVLLLVPTLERWVDRHVMGA</sequence>
<dbReference type="RefSeq" id="WP_255889355.1">
    <property type="nucleotide sequence ID" value="NZ_JAFMZM010000002.1"/>
</dbReference>
<protein>
    <submittedName>
        <fullName evidence="2">Uncharacterized protein</fullName>
    </submittedName>
</protein>
<name>A0ABW2N7M1_9ACTN</name>
<organism evidence="2 3">
    <name type="scientific">Nocardioides astragali</name>
    <dbReference type="NCBI Taxonomy" id="1776736"/>
    <lineage>
        <taxon>Bacteria</taxon>
        <taxon>Bacillati</taxon>
        <taxon>Actinomycetota</taxon>
        <taxon>Actinomycetes</taxon>
        <taxon>Propionibacteriales</taxon>
        <taxon>Nocardioidaceae</taxon>
        <taxon>Nocardioides</taxon>
    </lineage>
</organism>
<evidence type="ECO:0000313" key="2">
    <source>
        <dbReference type="EMBL" id="MFC7363299.1"/>
    </source>
</evidence>
<keyword evidence="1" id="KW-0472">Membrane</keyword>
<evidence type="ECO:0000256" key="1">
    <source>
        <dbReference type="SAM" id="Phobius"/>
    </source>
</evidence>
<gene>
    <name evidence="2" type="ORF">ACFQO6_23710</name>
</gene>
<accession>A0ABW2N7M1</accession>
<proteinExistence type="predicted"/>
<feature type="transmembrane region" description="Helical" evidence="1">
    <location>
        <begin position="38"/>
        <end position="57"/>
    </location>
</feature>
<evidence type="ECO:0000313" key="3">
    <source>
        <dbReference type="Proteomes" id="UP001596524"/>
    </source>
</evidence>
<dbReference type="EMBL" id="JBHTCH010000030">
    <property type="protein sequence ID" value="MFC7363299.1"/>
    <property type="molecule type" value="Genomic_DNA"/>
</dbReference>
<feature type="transmembrane region" description="Helical" evidence="1">
    <location>
        <begin position="12"/>
        <end position="31"/>
    </location>
</feature>